<keyword evidence="13 14" id="KW-0326">Glycosidase</keyword>
<evidence type="ECO:0000256" key="2">
    <source>
        <dbReference type="ARBA" id="ARBA00002933"/>
    </source>
</evidence>
<dbReference type="PANTHER" id="PTHR42944">
    <property type="entry name" value="ADENINE DNA GLYCOSYLASE"/>
    <property type="match status" value="1"/>
</dbReference>
<dbReference type="SMART" id="SM00478">
    <property type="entry name" value="ENDO3c"/>
    <property type="match status" value="1"/>
</dbReference>
<dbReference type="GO" id="GO:0034039">
    <property type="term" value="F:8-oxo-7,8-dihydroguanine DNA N-glycosylase activity"/>
    <property type="evidence" value="ECO:0007669"/>
    <property type="project" value="TreeGrafter"/>
</dbReference>
<dbReference type="OrthoDB" id="9802365at2"/>
<evidence type="ECO:0000256" key="9">
    <source>
        <dbReference type="ARBA" id="ARBA00022801"/>
    </source>
</evidence>
<reference evidence="16 17" key="1">
    <citation type="submission" date="2016-11" db="EMBL/GenBank/DDBJ databases">
        <title>Trade-off between light-utilization and light-protection in marine flavobacteria.</title>
        <authorList>
            <person name="Kumagai Y."/>
        </authorList>
    </citation>
    <scope>NUCLEOTIDE SEQUENCE [LARGE SCALE GENOMIC DNA]</scope>
    <source>
        <strain evidence="16 17">JCM 13191</strain>
    </source>
</reference>
<dbReference type="InterPro" id="IPR004035">
    <property type="entry name" value="Endouclease-III_FeS-bd_BS"/>
</dbReference>
<keyword evidence="10 14" id="KW-0408">Iron</keyword>
<keyword evidence="7" id="KW-0479">Metal-binding</keyword>
<evidence type="ECO:0000256" key="14">
    <source>
        <dbReference type="RuleBase" id="RU365096"/>
    </source>
</evidence>
<comment type="function">
    <text evidence="2">Adenine glycosylase active on G-A mispairs. MutY also corrects error-prone DNA synthesis past GO lesions which are due to the oxidatively damaged form of guanine: 7,8-dihydro-8-oxoguanine (8-oxo-dGTP).</text>
</comment>
<dbReference type="Gene3D" id="1.10.340.30">
    <property type="entry name" value="Hypothetical protein, domain 2"/>
    <property type="match status" value="1"/>
</dbReference>
<evidence type="ECO:0000256" key="11">
    <source>
        <dbReference type="ARBA" id="ARBA00023014"/>
    </source>
</evidence>
<dbReference type="GO" id="GO:0032357">
    <property type="term" value="F:oxidized purine DNA binding"/>
    <property type="evidence" value="ECO:0007669"/>
    <property type="project" value="TreeGrafter"/>
</dbReference>
<dbReference type="SUPFAM" id="SSF48150">
    <property type="entry name" value="DNA-glycosylase"/>
    <property type="match status" value="1"/>
</dbReference>
<dbReference type="Pfam" id="PF14815">
    <property type="entry name" value="NUDIX_4"/>
    <property type="match status" value="1"/>
</dbReference>
<organism evidence="16 17">
    <name type="scientific">Nonlabens spongiae</name>
    <dbReference type="NCBI Taxonomy" id="331648"/>
    <lineage>
        <taxon>Bacteria</taxon>
        <taxon>Pseudomonadati</taxon>
        <taxon>Bacteroidota</taxon>
        <taxon>Flavobacteriia</taxon>
        <taxon>Flavobacteriales</taxon>
        <taxon>Flavobacteriaceae</taxon>
        <taxon>Nonlabens</taxon>
    </lineage>
</organism>
<dbReference type="GO" id="GO:0046872">
    <property type="term" value="F:metal ion binding"/>
    <property type="evidence" value="ECO:0007669"/>
    <property type="project" value="UniProtKB-UniRule"/>
</dbReference>
<keyword evidence="12" id="KW-0234">DNA repair</keyword>
<dbReference type="SUPFAM" id="SSF55811">
    <property type="entry name" value="Nudix"/>
    <property type="match status" value="1"/>
</dbReference>
<keyword evidence="6" id="KW-0004">4Fe-4S</keyword>
<comment type="cofactor">
    <cofactor evidence="14">
        <name>[4Fe-4S] cluster</name>
        <dbReference type="ChEBI" id="CHEBI:49883"/>
    </cofactor>
    <text evidence="14">Binds 1 [4Fe-4S] cluster.</text>
</comment>
<dbReference type="STRING" id="331648.BST97_10980"/>
<dbReference type="RefSeq" id="WP_085767273.1">
    <property type="nucleotide sequence ID" value="NZ_CP019344.1"/>
</dbReference>
<comment type="catalytic activity">
    <reaction evidence="1 14">
        <text>Hydrolyzes free adenine bases from 7,8-dihydro-8-oxoguanine:adenine mismatched double-stranded DNA, leaving an apurinic site.</text>
        <dbReference type="EC" id="3.2.2.31"/>
    </reaction>
</comment>
<gene>
    <name evidence="16" type="ORF">BST97_10980</name>
</gene>
<dbReference type="AlphaFoldDB" id="A0A1W6MLJ4"/>
<dbReference type="EMBL" id="CP019344">
    <property type="protein sequence ID" value="ARN78468.1"/>
    <property type="molecule type" value="Genomic_DNA"/>
</dbReference>
<dbReference type="EC" id="3.2.2.31" evidence="4 14"/>
<dbReference type="Pfam" id="PF00730">
    <property type="entry name" value="HhH-GPD"/>
    <property type="match status" value="1"/>
</dbReference>
<dbReference type="InterPro" id="IPR005760">
    <property type="entry name" value="A/G_AdeGlyc_MutY"/>
</dbReference>
<keyword evidence="9" id="KW-0378">Hydrolase</keyword>
<accession>A0A1W6MLJ4</accession>
<dbReference type="GO" id="GO:0006298">
    <property type="term" value="P:mismatch repair"/>
    <property type="evidence" value="ECO:0007669"/>
    <property type="project" value="TreeGrafter"/>
</dbReference>
<dbReference type="GO" id="GO:0000701">
    <property type="term" value="F:purine-specific mismatch base pair DNA N-glycosylase activity"/>
    <property type="evidence" value="ECO:0007669"/>
    <property type="project" value="UniProtKB-EC"/>
</dbReference>
<dbReference type="GO" id="GO:0051539">
    <property type="term" value="F:4 iron, 4 sulfur cluster binding"/>
    <property type="evidence" value="ECO:0007669"/>
    <property type="project" value="UniProtKB-UniRule"/>
</dbReference>
<evidence type="ECO:0000256" key="7">
    <source>
        <dbReference type="ARBA" id="ARBA00022723"/>
    </source>
</evidence>
<dbReference type="InterPro" id="IPR044298">
    <property type="entry name" value="MIG/MutY"/>
</dbReference>
<keyword evidence="8 14" id="KW-0227">DNA damage</keyword>
<evidence type="ECO:0000256" key="13">
    <source>
        <dbReference type="ARBA" id="ARBA00023295"/>
    </source>
</evidence>
<dbReference type="InterPro" id="IPR003265">
    <property type="entry name" value="HhH-GPD_domain"/>
</dbReference>
<dbReference type="CDD" id="cd00056">
    <property type="entry name" value="ENDO3c"/>
    <property type="match status" value="1"/>
</dbReference>
<keyword evidence="17" id="KW-1185">Reference proteome</keyword>
<dbReference type="PANTHER" id="PTHR42944:SF1">
    <property type="entry name" value="ADENINE DNA GLYCOSYLASE"/>
    <property type="match status" value="1"/>
</dbReference>
<dbReference type="InterPro" id="IPR015797">
    <property type="entry name" value="NUDIX_hydrolase-like_dom_sf"/>
</dbReference>
<dbReference type="InterPro" id="IPR023170">
    <property type="entry name" value="HhH_base_excis_C"/>
</dbReference>
<dbReference type="Gene3D" id="3.90.79.10">
    <property type="entry name" value="Nucleoside Triphosphate Pyrophosphohydrolase"/>
    <property type="match status" value="1"/>
</dbReference>
<sequence>MEISARLLEWYKNHHRSLPWRKTRDPYKIWLSEIILQQTRVNQGLPYYLNFIETFPTVDDLARAPQEQVLKLWQGLGYYSRARNLHKAAQQVVEDGGIFPTSYKDLLTLKGVGAYTAAAIASFCYDEVVPVVDGNVYRVLSRLMGISSPINTTPGQKEFRALATMLISKKDPATYNQAIMEFGATHCTPKNPLCNSCPFQTDCVAFNMGKVDELPVKVKKTKVKNLFHHYLVVLTPQNKTILQQRPQSGIWAGLYEFPFVESIGNLLFHELREDQVFQELLGGVRFRESVYNQDPIVHKLSHRKVHAYFWVIETETEIPNAITRDEAAEKPVHVLIERFMREFWNITKE</sequence>
<comment type="similarity">
    <text evidence="3 14">Belongs to the Nth/MutY family.</text>
</comment>
<dbReference type="FunFam" id="1.10.340.30:FF:000002">
    <property type="entry name" value="Adenine DNA glycosylase"/>
    <property type="match status" value="1"/>
</dbReference>
<evidence type="ECO:0000256" key="1">
    <source>
        <dbReference type="ARBA" id="ARBA00000843"/>
    </source>
</evidence>
<evidence type="ECO:0000256" key="8">
    <source>
        <dbReference type="ARBA" id="ARBA00022763"/>
    </source>
</evidence>
<dbReference type="CDD" id="cd03431">
    <property type="entry name" value="NUDIX_DNA_Glycosylase_C-MutY"/>
    <property type="match status" value="1"/>
</dbReference>
<name>A0A1W6MLJ4_9FLAO</name>
<dbReference type="InterPro" id="IPR029119">
    <property type="entry name" value="MutY_C"/>
</dbReference>
<dbReference type="Gene3D" id="1.10.1670.10">
    <property type="entry name" value="Helix-hairpin-Helix base-excision DNA repair enzymes (C-terminal)"/>
    <property type="match status" value="1"/>
</dbReference>
<evidence type="ECO:0000256" key="10">
    <source>
        <dbReference type="ARBA" id="ARBA00023004"/>
    </source>
</evidence>
<evidence type="ECO:0000313" key="17">
    <source>
        <dbReference type="Proteomes" id="UP000193431"/>
    </source>
</evidence>
<evidence type="ECO:0000256" key="4">
    <source>
        <dbReference type="ARBA" id="ARBA00012045"/>
    </source>
</evidence>
<evidence type="ECO:0000259" key="15">
    <source>
        <dbReference type="SMART" id="SM00478"/>
    </source>
</evidence>
<dbReference type="NCBIfam" id="TIGR01084">
    <property type="entry name" value="mutY"/>
    <property type="match status" value="1"/>
</dbReference>
<feature type="domain" description="HhH-GPD" evidence="15">
    <location>
        <begin position="35"/>
        <end position="185"/>
    </location>
</feature>
<protein>
    <recommendedName>
        <fullName evidence="5 14">Adenine DNA glycosylase</fullName>
        <ecNumber evidence="4 14">3.2.2.31</ecNumber>
    </recommendedName>
</protein>
<dbReference type="Pfam" id="PF00633">
    <property type="entry name" value="HHH"/>
    <property type="match status" value="1"/>
</dbReference>
<dbReference type="GO" id="GO:0035485">
    <property type="term" value="F:adenine/guanine mispair binding"/>
    <property type="evidence" value="ECO:0007669"/>
    <property type="project" value="TreeGrafter"/>
</dbReference>
<evidence type="ECO:0000256" key="5">
    <source>
        <dbReference type="ARBA" id="ARBA00022023"/>
    </source>
</evidence>
<proteinExistence type="inferred from homology"/>
<dbReference type="GO" id="GO:0006284">
    <property type="term" value="P:base-excision repair"/>
    <property type="evidence" value="ECO:0007669"/>
    <property type="project" value="UniProtKB-UniRule"/>
</dbReference>
<evidence type="ECO:0000313" key="16">
    <source>
        <dbReference type="EMBL" id="ARN78468.1"/>
    </source>
</evidence>
<evidence type="ECO:0000256" key="12">
    <source>
        <dbReference type="ARBA" id="ARBA00023204"/>
    </source>
</evidence>
<keyword evidence="11" id="KW-0411">Iron-sulfur</keyword>
<dbReference type="Proteomes" id="UP000193431">
    <property type="component" value="Chromosome"/>
</dbReference>
<evidence type="ECO:0000256" key="3">
    <source>
        <dbReference type="ARBA" id="ARBA00008343"/>
    </source>
</evidence>
<evidence type="ECO:0000256" key="6">
    <source>
        <dbReference type="ARBA" id="ARBA00022485"/>
    </source>
</evidence>
<dbReference type="InterPro" id="IPR011257">
    <property type="entry name" value="DNA_glycosylase"/>
</dbReference>
<dbReference type="InterPro" id="IPR000445">
    <property type="entry name" value="HhH_motif"/>
</dbReference>
<dbReference type="PROSITE" id="PS00764">
    <property type="entry name" value="ENDONUCLEASE_III_1"/>
    <property type="match status" value="1"/>
</dbReference>